<keyword evidence="3 6" id="KW-0812">Transmembrane</keyword>
<dbReference type="GO" id="GO:0140359">
    <property type="term" value="F:ABC-type transporter activity"/>
    <property type="evidence" value="ECO:0007669"/>
    <property type="project" value="InterPro"/>
</dbReference>
<feature type="domain" description="ABC transporter" evidence="7">
    <location>
        <begin position="56"/>
        <end position="319"/>
    </location>
</feature>
<dbReference type="OrthoDB" id="77750at2759"/>
<keyword evidence="4 6" id="KW-1133">Transmembrane helix</keyword>
<dbReference type="InterPro" id="IPR003439">
    <property type="entry name" value="ABC_transporter-like_ATP-bd"/>
</dbReference>
<evidence type="ECO:0000256" key="3">
    <source>
        <dbReference type="ARBA" id="ARBA00022692"/>
    </source>
</evidence>
<dbReference type="InParanoid" id="T0SBL6"/>
<name>T0SBL6_SAPDV</name>
<sequence length="541" mass="58727">MQQAGQADDLLAQGTAAYHSKIKDEVGGVLPPLEIRFTDLALSADVPLMTRQELPTLMSDVTSMVRGLYQPSRTVRKDILHPMTGTLTPGTMTLVLGQPRSGKSSFFKLLSGQVKTTKSLRMDGQLTYNGVSDMGPHLARWTSYVAQRDVHYPTLTVHETLSFASRCVTSREQLAAVPEHATPLLASIEAAAPDLVARQLGLAHCKDTVVGNSMLRGVSGGERKRVTMGEMEFGFKRASFLDEISTGLDAAATFDIVSAQKSLATSLQKTVVIALLQPAQDVFDLFDNVLLLHDGYTLYHGPRDACMPYFEALGYSCPPHRDVPDFLVDIGSPDLDGPSLSARELASAFLSSSVHAAMLARMQQTPSLPPLAPIAPFAEPFLSSTMAIALRQLRVYLRNAELLLAYCLPDVDLAGLVGFLFNSIFMLFMGFAPPASQIPSGFRWLYSVVPPKFSMAILAAETFAKCTEGHELGCKTLAHVPPSVLQAMGNASSITLQEYVEGVYEMKYDDASTNTLATLGWIAIILVLNAIALRFVNHQKK</sequence>
<keyword evidence="2" id="KW-0813">Transport</keyword>
<evidence type="ECO:0000256" key="2">
    <source>
        <dbReference type="ARBA" id="ARBA00022448"/>
    </source>
</evidence>
<dbReference type="Proteomes" id="UP000030762">
    <property type="component" value="Unassembled WGS sequence"/>
</dbReference>
<dbReference type="VEuPathDB" id="FungiDB:SDRG_00538"/>
<evidence type="ECO:0000259" key="7">
    <source>
        <dbReference type="PROSITE" id="PS50893"/>
    </source>
</evidence>
<evidence type="ECO:0000256" key="5">
    <source>
        <dbReference type="ARBA" id="ARBA00023136"/>
    </source>
</evidence>
<dbReference type="InterPro" id="IPR043926">
    <property type="entry name" value="ABCG_dom"/>
</dbReference>
<dbReference type="Gene3D" id="3.40.50.300">
    <property type="entry name" value="P-loop containing nucleotide triphosphate hydrolases"/>
    <property type="match status" value="1"/>
</dbReference>
<accession>T0SBL6</accession>
<dbReference type="GO" id="GO:0016887">
    <property type="term" value="F:ATP hydrolysis activity"/>
    <property type="evidence" value="ECO:0007669"/>
    <property type="project" value="InterPro"/>
</dbReference>
<proteinExistence type="predicted"/>
<gene>
    <name evidence="8" type="ORF">SDRG_00538</name>
</gene>
<dbReference type="GO" id="GO:0005524">
    <property type="term" value="F:ATP binding"/>
    <property type="evidence" value="ECO:0007669"/>
    <property type="project" value="InterPro"/>
</dbReference>
<protein>
    <recommendedName>
        <fullName evidence="7">ABC transporter domain-containing protein</fullName>
    </recommendedName>
</protein>
<keyword evidence="9" id="KW-1185">Reference proteome</keyword>
<evidence type="ECO:0000313" key="8">
    <source>
        <dbReference type="EMBL" id="EQC42818.1"/>
    </source>
</evidence>
<dbReference type="InterPro" id="IPR027417">
    <property type="entry name" value="P-loop_NTPase"/>
</dbReference>
<keyword evidence="5 6" id="KW-0472">Membrane</keyword>
<dbReference type="PANTHER" id="PTHR19241">
    <property type="entry name" value="ATP-BINDING CASSETTE TRANSPORTER"/>
    <property type="match status" value="1"/>
</dbReference>
<dbReference type="Pfam" id="PF19055">
    <property type="entry name" value="ABC2_membrane_7"/>
    <property type="match status" value="1"/>
</dbReference>
<dbReference type="Pfam" id="PF00005">
    <property type="entry name" value="ABC_tran"/>
    <property type="match status" value="1"/>
</dbReference>
<dbReference type="eggNOG" id="KOG0065">
    <property type="taxonomic scope" value="Eukaryota"/>
</dbReference>
<reference evidence="8 9" key="1">
    <citation type="submission" date="2012-04" db="EMBL/GenBank/DDBJ databases">
        <title>The Genome Sequence of Saprolegnia declina VS20.</title>
        <authorList>
            <consortium name="The Broad Institute Genome Sequencing Platform"/>
            <person name="Russ C."/>
            <person name="Nusbaum C."/>
            <person name="Tyler B."/>
            <person name="van West P."/>
            <person name="Dieguez-Uribeondo J."/>
            <person name="de Bruijn I."/>
            <person name="Tripathy S."/>
            <person name="Jiang R."/>
            <person name="Young S.K."/>
            <person name="Zeng Q."/>
            <person name="Gargeya S."/>
            <person name="Fitzgerald M."/>
            <person name="Haas B."/>
            <person name="Abouelleil A."/>
            <person name="Alvarado L."/>
            <person name="Arachchi H.M."/>
            <person name="Berlin A."/>
            <person name="Chapman S.B."/>
            <person name="Goldberg J."/>
            <person name="Griggs A."/>
            <person name="Gujja S."/>
            <person name="Hansen M."/>
            <person name="Howarth C."/>
            <person name="Imamovic A."/>
            <person name="Larimer J."/>
            <person name="McCowen C."/>
            <person name="Montmayeur A."/>
            <person name="Murphy C."/>
            <person name="Neiman D."/>
            <person name="Pearson M."/>
            <person name="Priest M."/>
            <person name="Roberts A."/>
            <person name="Saif S."/>
            <person name="Shea T."/>
            <person name="Sisk P."/>
            <person name="Sykes S."/>
            <person name="Wortman J."/>
            <person name="Nusbaum C."/>
            <person name="Birren B."/>
        </authorList>
    </citation>
    <scope>NUCLEOTIDE SEQUENCE [LARGE SCALE GENOMIC DNA]</scope>
    <source>
        <strain evidence="8 9">VS20</strain>
    </source>
</reference>
<dbReference type="GO" id="GO:0016020">
    <property type="term" value="C:membrane"/>
    <property type="evidence" value="ECO:0007669"/>
    <property type="project" value="UniProtKB-SubCell"/>
</dbReference>
<evidence type="ECO:0000256" key="1">
    <source>
        <dbReference type="ARBA" id="ARBA00004141"/>
    </source>
</evidence>
<evidence type="ECO:0000256" key="4">
    <source>
        <dbReference type="ARBA" id="ARBA00022989"/>
    </source>
</evidence>
<dbReference type="STRING" id="1156394.T0SBL6"/>
<evidence type="ECO:0000256" key="6">
    <source>
        <dbReference type="SAM" id="Phobius"/>
    </source>
</evidence>
<dbReference type="AlphaFoldDB" id="T0SBL6"/>
<dbReference type="SUPFAM" id="SSF52540">
    <property type="entry name" value="P-loop containing nucleoside triphosphate hydrolases"/>
    <property type="match status" value="1"/>
</dbReference>
<feature type="transmembrane region" description="Helical" evidence="6">
    <location>
        <begin position="371"/>
        <end position="390"/>
    </location>
</feature>
<evidence type="ECO:0000313" key="9">
    <source>
        <dbReference type="Proteomes" id="UP000030762"/>
    </source>
</evidence>
<feature type="transmembrane region" description="Helical" evidence="6">
    <location>
        <begin position="516"/>
        <end position="536"/>
    </location>
</feature>
<dbReference type="EMBL" id="JH767132">
    <property type="protein sequence ID" value="EQC42818.1"/>
    <property type="molecule type" value="Genomic_DNA"/>
</dbReference>
<comment type="subcellular location">
    <subcellularLocation>
        <location evidence="1">Membrane</location>
        <topology evidence="1">Multi-pass membrane protein</topology>
    </subcellularLocation>
</comment>
<feature type="transmembrane region" description="Helical" evidence="6">
    <location>
        <begin position="411"/>
        <end position="432"/>
    </location>
</feature>
<dbReference type="RefSeq" id="XP_008604241.1">
    <property type="nucleotide sequence ID" value="XM_008606019.1"/>
</dbReference>
<organism evidence="8 9">
    <name type="scientific">Saprolegnia diclina (strain VS20)</name>
    <dbReference type="NCBI Taxonomy" id="1156394"/>
    <lineage>
        <taxon>Eukaryota</taxon>
        <taxon>Sar</taxon>
        <taxon>Stramenopiles</taxon>
        <taxon>Oomycota</taxon>
        <taxon>Saprolegniomycetes</taxon>
        <taxon>Saprolegniales</taxon>
        <taxon>Saprolegniaceae</taxon>
        <taxon>Saprolegnia</taxon>
    </lineage>
</organism>
<dbReference type="PROSITE" id="PS50893">
    <property type="entry name" value="ABC_TRANSPORTER_2"/>
    <property type="match status" value="1"/>
</dbReference>
<dbReference type="GeneID" id="19941265"/>